<keyword evidence="4" id="KW-1185">Reference proteome</keyword>
<evidence type="ECO:0000256" key="1">
    <source>
        <dbReference type="SAM" id="Phobius"/>
    </source>
</evidence>
<feature type="domain" description="Cytoskeleton protein RodZ-like C-terminal" evidence="2">
    <location>
        <begin position="232"/>
        <end position="299"/>
    </location>
</feature>
<accession>A0LP00</accession>
<feature type="transmembrane region" description="Helical" evidence="1">
    <location>
        <begin position="102"/>
        <end position="125"/>
    </location>
</feature>
<dbReference type="PANTHER" id="PTHR34475">
    <property type="match status" value="1"/>
</dbReference>
<keyword evidence="1" id="KW-0812">Transmembrane</keyword>
<dbReference type="AlphaFoldDB" id="A0LP00"/>
<evidence type="ECO:0000259" key="2">
    <source>
        <dbReference type="Pfam" id="PF13464"/>
    </source>
</evidence>
<dbReference type="InterPro" id="IPR050400">
    <property type="entry name" value="Bact_Cytoskel_RodZ"/>
</dbReference>
<evidence type="ECO:0000313" key="4">
    <source>
        <dbReference type="Proteomes" id="UP000001784"/>
    </source>
</evidence>
<dbReference type="InterPro" id="IPR010982">
    <property type="entry name" value="Lambda_DNA-bd_dom_sf"/>
</dbReference>
<dbReference type="EMBL" id="CP000478">
    <property type="protein sequence ID" value="ABK19152.1"/>
    <property type="molecule type" value="Genomic_DNA"/>
</dbReference>
<dbReference type="Proteomes" id="UP000001784">
    <property type="component" value="Chromosome"/>
</dbReference>
<sequence>MRELAVFLKSVRLERGITLDSISRNTGMSLSTLKALEAANWDKLDSLLLVKNFVRAYCSALGIDSAAVLEKYAADIRACNRQNEYLARYAKWSKVKRSRKRLGPFGMLLLGIGLSGLASGGVWIAEKRARVSQTPPIAKTVYSQQEFPTDLPVRANPVAKPEPKVEPAPVAPVVETAAAPAVKEPAETPVQQEVVEAGEVRTAQASGLPNEVLAAGEPAGPSETARKHVFAVAASEKTWIQVEMDGRITQSAMLHPGETREWKAEKGMRVVVGNLGGVRMSWNGRPVDAPGRSGQVLRFHLPDPQYVKE</sequence>
<dbReference type="HOGENOM" id="CLU_047530_1_1_7"/>
<reference evidence="3 4" key="1">
    <citation type="submission" date="2006-10" db="EMBL/GenBank/DDBJ databases">
        <title>Complete sequence of Syntrophobacter fumaroxidans MPOB.</title>
        <authorList>
            <consortium name="US DOE Joint Genome Institute"/>
            <person name="Copeland A."/>
            <person name="Lucas S."/>
            <person name="Lapidus A."/>
            <person name="Barry K."/>
            <person name="Detter J.C."/>
            <person name="Glavina del Rio T."/>
            <person name="Hammon N."/>
            <person name="Israni S."/>
            <person name="Pitluck S."/>
            <person name="Goltsman E.G."/>
            <person name="Martinez M."/>
            <person name="Schmutz J."/>
            <person name="Larimer F."/>
            <person name="Land M."/>
            <person name="Hauser L."/>
            <person name="Kyrpides N."/>
            <person name="Kim E."/>
            <person name="Boone D.R."/>
            <person name="Brockman F."/>
            <person name="Culley D."/>
            <person name="Ferry J."/>
            <person name="Gunsalus R."/>
            <person name="McInerney M.J."/>
            <person name="Morrison M."/>
            <person name="Plugge C."/>
            <person name="Rohlin L."/>
            <person name="Scholten J."/>
            <person name="Sieber J."/>
            <person name="Stams A.J.M."/>
            <person name="Worm P."/>
            <person name="Henstra A.M."/>
            <person name="Richardson P."/>
        </authorList>
    </citation>
    <scope>NUCLEOTIDE SEQUENCE [LARGE SCALE GENOMIC DNA]</scope>
    <source>
        <strain evidence="4">DSM 10017 / MPOB</strain>
    </source>
</reference>
<name>A0LP00_SYNFM</name>
<dbReference type="PANTHER" id="PTHR34475:SF1">
    <property type="entry name" value="CYTOSKELETON PROTEIN RODZ"/>
    <property type="match status" value="1"/>
</dbReference>
<evidence type="ECO:0000313" key="3">
    <source>
        <dbReference type="EMBL" id="ABK19152.1"/>
    </source>
</evidence>
<dbReference type="InParanoid" id="A0LP00"/>
<dbReference type="STRING" id="335543.Sfum_3481"/>
<dbReference type="GO" id="GO:0003677">
    <property type="term" value="F:DNA binding"/>
    <property type="evidence" value="ECO:0007669"/>
    <property type="project" value="InterPro"/>
</dbReference>
<keyword evidence="1" id="KW-1133">Transmembrane helix</keyword>
<keyword evidence="1" id="KW-0472">Membrane</keyword>
<dbReference type="Pfam" id="PF13413">
    <property type="entry name" value="HTH_25"/>
    <property type="match status" value="1"/>
</dbReference>
<dbReference type="KEGG" id="sfu:Sfum_3481"/>
<dbReference type="eggNOG" id="COG1426">
    <property type="taxonomic scope" value="Bacteria"/>
</dbReference>
<protein>
    <recommendedName>
        <fullName evidence="2">Cytoskeleton protein RodZ-like C-terminal domain-containing protein</fullName>
    </recommendedName>
</protein>
<dbReference type="Gene3D" id="1.10.260.40">
    <property type="entry name" value="lambda repressor-like DNA-binding domains"/>
    <property type="match status" value="1"/>
</dbReference>
<dbReference type="Pfam" id="PF13464">
    <property type="entry name" value="RodZ_C"/>
    <property type="match status" value="1"/>
</dbReference>
<proteinExistence type="predicted"/>
<organism evidence="3 4">
    <name type="scientific">Syntrophobacter fumaroxidans (strain DSM 10017 / MPOB)</name>
    <dbReference type="NCBI Taxonomy" id="335543"/>
    <lineage>
        <taxon>Bacteria</taxon>
        <taxon>Pseudomonadati</taxon>
        <taxon>Thermodesulfobacteriota</taxon>
        <taxon>Syntrophobacteria</taxon>
        <taxon>Syntrophobacterales</taxon>
        <taxon>Syntrophobacteraceae</taxon>
        <taxon>Syntrophobacter</taxon>
    </lineage>
</organism>
<gene>
    <name evidence="3" type="ordered locus">Sfum_3481</name>
</gene>
<dbReference type="InterPro" id="IPR025194">
    <property type="entry name" value="RodZ-like_C"/>
</dbReference>